<organism evidence="3 4">
    <name type="scientific">Puccinia sorghi</name>
    <dbReference type="NCBI Taxonomy" id="27349"/>
    <lineage>
        <taxon>Eukaryota</taxon>
        <taxon>Fungi</taxon>
        <taxon>Dikarya</taxon>
        <taxon>Basidiomycota</taxon>
        <taxon>Pucciniomycotina</taxon>
        <taxon>Pucciniomycetes</taxon>
        <taxon>Pucciniales</taxon>
        <taxon>Pucciniaceae</taxon>
        <taxon>Puccinia</taxon>
    </lineage>
</organism>
<protein>
    <recommendedName>
        <fullName evidence="2">Retrovirus-related Pol polyprotein from transposon TNT 1-94-like beta-barrel domain-containing protein</fullName>
    </recommendedName>
</protein>
<dbReference type="InterPro" id="IPR036397">
    <property type="entry name" value="RNaseH_sf"/>
</dbReference>
<dbReference type="EMBL" id="LAVV01008063">
    <property type="protein sequence ID" value="KNZ53897.1"/>
    <property type="molecule type" value="Genomic_DNA"/>
</dbReference>
<feature type="compositionally biased region" description="Polar residues" evidence="1">
    <location>
        <begin position="228"/>
        <end position="244"/>
    </location>
</feature>
<feature type="region of interest" description="Disordered" evidence="1">
    <location>
        <begin position="551"/>
        <end position="570"/>
    </location>
</feature>
<name>A0A0L6V087_9BASI</name>
<evidence type="ECO:0000256" key="1">
    <source>
        <dbReference type="SAM" id="MobiDB-lite"/>
    </source>
</evidence>
<dbReference type="Gene3D" id="3.30.420.10">
    <property type="entry name" value="Ribonuclease H-like superfamily/Ribonuclease H"/>
    <property type="match status" value="1"/>
</dbReference>
<comment type="caution">
    <text evidence="3">The sequence shown here is derived from an EMBL/GenBank/DDBJ whole genome shotgun (WGS) entry which is preliminary data.</text>
</comment>
<feature type="domain" description="Retrovirus-related Pol polyprotein from transposon TNT 1-94-like beta-barrel" evidence="2">
    <location>
        <begin position="267"/>
        <end position="342"/>
    </location>
</feature>
<dbReference type="AlphaFoldDB" id="A0A0L6V087"/>
<dbReference type="OrthoDB" id="1645289at2759"/>
<dbReference type="Proteomes" id="UP000037035">
    <property type="component" value="Unassembled WGS sequence"/>
</dbReference>
<dbReference type="InterPro" id="IPR054722">
    <property type="entry name" value="PolX-like_BBD"/>
</dbReference>
<dbReference type="Pfam" id="PF14223">
    <property type="entry name" value="Retrotran_gag_2"/>
    <property type="match status" value="1"/>
</dbReference>
<evidence type="ECO:0000313" key="3">
    <source>
        <dbReference type="EMBL" id="KNZ53897.1"/>
    </source>
</evidence>
<dbReference type="Pfam" id="PF22936">
    <property type="entry name" value="Pol_BBD"/>
    <property type="match status" value="1"/>
</dbReference>
<keyword evidence="4" id="KW-1185">Reference proteome</keyword>
<reference evidence="3 4" key="1">
    <citation type="submission" date="2015-08" db="EMBL/GenBank/DDBJ databases">
        <title>Next Generation Sequencing and Analysis of the Genome of Puccinia sorghi L Schw, the Causal Agent of Maize Common Rust.</title>
        <authorList>
            <person name="Rochi L."/>
            <person name="Burguener G."/>
            <person name="Darino M."/>
            <person name="Turjanski A."/>
            <person name="Kreff E."/>
            <person name="Dieguez M.J."/>
            <person name="Sacco F."/>
        </authorList>
    </citation>
    <scope>NUCLEOTIDE SEQUENCE [LARGE SCALE GENOMIC DNA]</scope>
    <source>
        <strain evidence="3 4">RO10H11247</strain>
    </source>
</reference>
<dbReference type="GO" id="GO:0003676">
    <property type="term" value="F:nucleic acid binding"/>
    <property type="evidence" value="ECO:0007669"/>
    <property type="project" value="InterPro"/>
</dbReference>
<evidence type="ECO:0000313" key="4">
    <source>
        <dbReference type="Proteomes" id="UP000037035"/>
    </source>
</evidence>
<sequence length="570" mass="63644">MANNVPVIRPAAPIAANDGFRQAMLKTALETIPQLSEENYSIWKDKMTALLKLRGVLTALNDTQTPLGDSDNAELTMLLLSKMDSVTHQNVVTADNSESAQEIWSSIKERFASSQSLNRACMFNDFLYVKFQEDAVETFVTDIKVSIKKIVDVGIELPKDILAYLVLFKFPASLQNLKHQIMHSDKDLTVDFVCNHLTQFNNEARAELKETSAKPTEAVLFSSKGKSKSTGNEYANGSNQSNTSKRCKTGYHNPKQDKNHSANNYRGALAHIFNDAKFFEHIETGEFDVIKTGKQNATMPIKGKGTVRLTLGKSSITLNNCLFVPDIVINLISAGELDSKGCTFHSENSKFTVSRDVKVALKGTVKNGLYSVNNPTSVGVLKTQSSVNLATAEETLQEMHKKYGHASIQRIEPLLNDSITRKDRDSFQCKSCVLAKITKQYFKAESKIADKPFERLHSDLVGPIKPESSLKHRFILTVVDNHSGYLAGLPVKGRKFDSKGEEGRLLGYNIPLHSYQLVTQSEQVDVRFLKRVDQHHKINLDNEIQFFPEEESQLETLPQPVNPTPAVDHR</sequence>
<accession>A0A0L6V087</accession>
<evidence type="ECO:0000259" key="2">
    <source>
        <dbReference type="Pfam" id="PF22936"/>
    </source>
</evidence>
<gene>
    <name evidence="3" type="ORF">VP01_3104g1</name>
</gene>
<feature type="region of interest" description="Disordered" evidence="1">
    <location>
        <begin position="219"/>
        <end position="261"/>
    </location>
</feature>
<dbReference type="VEuPathDB" id="FungiDB:VP01_3104g1"/>
<proteinExistence type="predicted"/>